<dbReference type="PANTHER" id="PTHR46865">
    <property type="entry name" value="OXIDOREDUCTASE-RELATED"/>
    <property type="match status" value="1"/>
</dbReference>
<evidence type="ECO:0000313" key="2">
    <source>
        <dbReference type="EMBL" id="GAA4618398.1"/>
    </source>
</evidence>
<feature type="domain" description="FAD-binding" evidence="1">
    <location>
        <begin position="4"/>
        <end position="341"/>
    </location>
</feature>
<evidence type="ECO:0000313" key="3">
    <source>
        <dbReference type="Proteomes" id="UP001500212"/>
    </source>
</evidence>
<comment type="caution">
    <text evidence="2">The sequence shown here is derived from an EMBL/GenBank/DDBJ whole genome shotgun (WGS) entry which is preliminary data.</text>
</comment>
<keyword evidence="3" id="KW-1185">Reference proteome</keyword>
<dbReference type="PANTHER" id="PTHR46865:SF2">
    <property type="entry name" value="MONOOXYGENASE"/>
    <property type="match status" value="1"/>
</dbReference>
<dbReference type="Proteomes" id="UP001500212">
    <property type="component" value="Unassembled WGS sequence"/>
</dbReference>
<gene>
    <name evidence="2" type="ORF">GCM10023195_82670</name>
</gene>
<dbReference type="Gene3D" id="3.50.50.60">
    <property type="entry name" value="FAD/NAD(P)-binding domain"/>
    <property type="match status" value="1"/>
</dbReference>
<protein>
    <submittedName>
        <fullName evidence="2">FAD-binding protein</fullName>
    </submittedName>
</protein>
<dbReference type="InterPro" id="IPR051704">
    <property type="entry name" value="FAD_aromatic-hydroxylase"/>
</dbReference>
<sequence length="389" mass="42349">MRNTRVLISGAGIAGLAQAYWLDHHGFDVTVVERAAEPRPGGQAIDVRGTALAVAERMGILPDMRRLKTDMRGSSMVDGSGKELYSSTERTFSGGDLDSPDVEIMRDDLVGLLRNATGDRVEYLFDDSIAAIAQDGDGVHVTFESGVARSYDLVVGADGLHSNVRRLVFGPETEFIRHLGMYVAVYTAPNFLGLDRWQTFCMEGGVGGGVMTARGNGEVRVYVGFGSEEPLDYDYRDIEAQKRLLADRIGDVWVFPTALKYMWDAPDFHFDAMAQIHLDRWSRGRVALLGDAGYCGSPMSGQGTSMALIGAYVLAGELAAADGDHEAGFAAYEAELRDFVADNQALALVDRELLEDGAEVPEFDNNTARLTEVANSLTLKDYTPANVRR</sequence>
<dbReference type="RefSeq" id="WP_345366607.1">
    <property type="nucleotide sequence ID" value="NZ_BAABHJ010000040.1"/>
</dbReference>
<dbReference type="Pfam" id="PF01494">
    <property type="entry name" value="FAD_binding_3"/>
    <property type="match status" value="1"/>
</dbReference>
<dbReference type="SUPFAM" id="SSF51905">
    <property type="entry name" value="FAD/NAD(P)-binding domain"/>
    <property type="match status" value="1"/>
</dbReference>
<name>A0ABP8TZQ2_9ACTN</name>
<reference evidence="3" key="1">
    <citation type="journal article" date="2019" name="Int. J. Syst. Evol. Microbiol.">
        <title>The Global Catalogue of Microorganisms (GCM) 10K type strain sequencing project: providing services to taxonomists for standard genome sequencing and annotation.</title>
        <authorList>
            <consortium name="The Broad Institute Genomics Platform"/>
            <consortium name="The Broad Institute Genome Sequencing Center for Infectious Disease"/>
            <person name="Wu L."/>
            <person name="Ma J."/>
        </authorList>
    </citation>
    <scope>NUCLEOTIDE SEQUENCE [LARGE SCALE GENOMIC DNA]</scope>
    <source>
        <strain evidence="3">JCM 17938</strain>
    </source>
</reference>
<dbReference type="EMBL" id="BAABHJ010000040">
    <property type="protein sequence ID" value="GAA4618398.1"/>
    <property type="molecule type" value="Genomic_DNA"/>
</dbReference>
<dbReference type="InterPro" id="IPR002938">
    <property type="entry name" value="FAD-bd"/>
</dbReference>
<proteinExistence type="predicted"/>
<evidence type="ECO:0000259" key="1">
    <source>
        <dbReference type="Pfam" id="PF01494"/>
    </source>
</evidence>
<organism evidence="2 3">
    <name type="scientific">Actinoallomurus liliacearum</name>
    <dbReference type="NCBI Taxonomy" id="1080073"/>
    <lineage>
        <taxon>Bacteria</taxon>
        <taxon>Bacillati</taxon>
        <taxon>Actinomycetota</taxon>
        <taxon>Actinomycetes</taxon>
        <taxon>Streptosporangiales</taxon>
        <taxon>Thermomonosporaceae</taxon>
        <taxon>Actinoallomurus</taxon>
    </lineage>
</organism>
<accession>A0ABP8TZQ2</accession>
<dbReference type="PRINTS" id="PR00420">
    <property type="entry name" value="RNGMNOXGNASE"/>
</dbReference>
<dbReference type="InterPro" id="IPR036188">
    <property type="entry name" value="FAD/NAD-bd_sf"/>
</dbReference>
<dbReference type="Gene3D" id="3.30.9.10">
    <property type="entry name" value="D-Amino Acid Oxidase, subunit A, domain 2"/>
    <property type="match status" value="1"/>
</dbReference>